<dbReference type="AlphaFoldDB" id="A0A414S726"/>
<reference evidence="4 5" key="1">
    <citation type="submission" date="2018-08" db="EMBL/GenBank/DDBJ databases">
        <title>A genome reference for cultivated species of the human gut microbiota.</title>
        <authorList>
            <person name="Zou Y."/>
            <person name="Xue W."/>
            <person name="Luo G."/>
        </authorList>
    </citation>
    <scope>NUCLEOTIDE SEQUENCE [LARGE SCALE GENOMIC DNA]</scope>
    <source>
        <strain evidence="4 5">AM22-9LB</strain>
    </source>
</reference>
<name>A0A414S726_9FIRM</name>
<feature type="compositionally biased region" description="Acidic residues" evidence="1">
    <location>
        <begin position="670"/>
        <end position="679"/>
    </location>
</feature>
<evidence type="ECO:0000259" key="2">
    <source>
        <dbReference type="Pfam" id="PF06048"/>
    </source>
</evidence>
<proteinExistence type="predicted"/>
<dbReference type="InterPro" id="IPR040538">
    <property type="entry name" value="Cch_HTH"/>
</dbReference>
<comment type="caution">
    <text evidence="4">The sequence shown here is derived from an EMBL/GenBank/DDBJ whole genome shotgun (WGS) entry which is preliminary data.</text>
</comment>
<dbReference type="Pfam" id="PF06048">
    <property type="entry name" value="DUF927"/>
    <property type="match status" value="1"/>
</dbReference>
<evidence type="ECO:0000313" key="4">
    <source>
        <dbReference type="EMBL" id="RHG13349.1"/>
    </source>
</evidence>
<evidence type="ECO:0000313" key="5">
    <source>
        <dbReference type="Proteomes" id="UP000284220"/>
    </source>
</evidence>
<organism evidence="4 5">
    <name type="scientific">Blautia obeum</name>
    <dbReference type="NCBI Taxonomy" id="40520"/>
    <lineage>
        <taxon>Bacteria</taxon>
        <taxon>Bacillati</taxon>
        <taxon>Bacillota</taxon>
        <taxon>Clostridia</taxon>
        <taxon>Lachnospirales</taxon>
        <taxon>Lachnospiraceae</taxon>
        <taxon>Blautia</taxon>
    </lineage>
</organism>
<dbReference type="Pfam" id="PF18662">
    <property type="entry name" value="HTH_56"/>
    <property type="match status" value="1"/>
</dbReference>
<dbReference type="RefSeq" id="WP_118198200.1">
    <property type="nucleotide sequence ID" value="NZ_QRHZ01000018.1"/>
</dbReference>
<evidence type="ECO:0000259" key="3">
    <source>
        <dbReference type="Pfam" id="PF18662"/>
    </source>
</evidence>
<accession>A0A414S726</accession>
<evidence type="ECO:0000256" key="1">
    <source>
        <dbReference type="SAM" id="MobiDB-lite"/>
    </source>
</evidence>
<dbReference type="InterPro" id="IPR009270">
    <property type="entry name" value="DUF927"/>
</dbReference>
<protein>
    <submittedName>
        <fullName evidence="4">DUF927 domain-containing protein</fullName>
    </submittedName>
</protein>
<dbReference type="EMBL" id="QRHZ01000018">
    <property type="protein sequence ID" value="RHG13349.1"/>
    <property type="molecule type" value="Genomic_DNA"/>
</dbReference>
<feature type="domain" description="DUF927" evidence="2">
    <location>
        <begin position="150"/>
        <end position="418"/>
    </location>
</feature>
<feature type="compositionally biased region" description="Acidic residues" evidence="1">
    <location>
        <begin position="687"/>
        <end position="696"/>
    </location>
</feature>
<sequence>MTNEIYDKNGNAASEMTANTAIKKPERISPIEKLTMKIKGPDVFEEQWLYEEIGAIENEFLRKKAEHKCQELAIQLGGKKAEKMFTEYLAAYYKQRKKEEQDRLRMVMASAEKVSGIIDGQTNYTNLPEGISNLYCGTCWQATDKGVYYRDDKGMRKACSQSILIAAIKKSLNTGEEKVVLLFRHSGKWRRLEVDKDILASSQKIPSLHKYGISVTSNNAKLLIAFLQDMEDYSRDRQAIPIIYTTSKLGWNRDRTIFCPYTDSRIEFEGQGILAGLGRALKEKGNREAWYEKFRTVRGIPMIDFLTAANLSAMIVGQLRLEGFCANLHGPSRGGKSVSSKICCSIFAGFQNTDRFIYSVDNTNNSVEGVLNVYSSLPLIMEDANNMTERQQRELQTLIMKLCNGIGRGRMRKDLSLREPGTWNTTGIITSENRITKDFHNTGSVNRVLLMRGTNEADCPFNKNGLNVADLLNFFGNNHGFCGRDFVKVLIEIGVEKMNEMLQEIQVEVAEKANEMKKSGGQIVPVAVMLLADRLAEKYLFKDGKHIKLEDAVNWMADVDSADQNQRFYDSLMDSVIQNSGKFEGLGMTECMNNSQYWGRYFKDENKVAILPSVLKKLANEENLDTKLFLEFLDDKGLIEADSRGNLSRNVNSKLLHKGSRMYVIFMPDRDEEEESEQEPEQKEFVDVSDEEIPFD</sequence>
<gene>
    <name evidence="4" type="ORF">DW272_17255</name>
</gene>
<dbReference type="Proteomes" id="UP000284220">
    <property type="component" value="Unassembled WGS sequence"/>
</dbReference>
<feature type="domain" description="Cch helix turn helix" evidence="3">
    <location>
        <begin position="563"/>
        <end position="669"/>
    </location>
</feature>
<feature type="region of interest" description="Disordered" evidence="1">
    <location>
        <begin position="668"/>
        <end position="696"/>
    </location>
</feature>